<dbReference type="GO" id="GO:0016491">
    <property type="term" value="F:oxidoreductase activity"/>
    <property type="evidence" value="ECO:0007669"/>
    <property type="project" value="InterPro"/>
</dbReference>
<dbReference type="PANTHER" id="PTHR43640:SF1">
    <property type="entry name" value="THIOREDOXIN-DEPENDENT PEROXIREDOXIN"/>
    <property type="match status" value="1"/>
</dbReference>
<name>A0A5C7ATF9_9FLAO</name>
<reference evidence="3" key="1">
    <citation type="submission" date="2019-08" db="EMBL/GenBank/DDBJ databases">
        <title>Seonamhaeicola sediminis sp. nov., isolated from marine sediment.</title>
        <authorList>
            <person name="Cao W.R."/>
        </authorList>
    </citation>
    <scope>NUCLEOTIDE SEQUENCE [LARGE SCALE GENOMIC DNA]</scope>
    <source>
        <strain evidence="3">Gy8</strain>
    </source>
</reference>
<dbReference type="OrthoDB" id="9809746at2"/>
<evidence type="ECO:0000313" key="2">
    <source>
        <dbReference type="EMBL" id="TXE12000.1"/>
    </source>
</evidence>
<dbReference type="InterPro" id="IPR013766">
    <property type="entry name" value="Thioredoxin_domain"/>
</dbReference>
<dbReference type="RefSeq" id="WP_147134091.1">
    <property type="nucleotide sequence ID" value="NZ_VOSC01000019.1"/>
</dbReference>
<accession>A0A5C7ATF9</accession>
<dbReference type="InterPro" id="IPR036249">
    <property type="entry name" value="Thioredoxin-like_sf"/>
</dbReference>
<dbReference type="SUPFAM" id="SSF52833">
    <property type="entry name" value="Thioredoxin-like"/>
    <property type="match status" value="1"/>
</dbReference>
<dbReference type="InterPro" id="IPR047262">
    <property type="entry name" value="PRX-like1"/>
</dbReference>
<dbReference type="Gene3D" id="3.40.30.10">
    <property type="entry name" value="Glutaredoxin"/>
    <property type="match status" value="1"/>
</dbReference>
<comment type="caution">
    <text evidence="2">The sequence shown here is derived from an EMBL/GenBank/DDBJ whole genome shotgun (WGS) entry which is preliminary data.</text>
</comment>
<dbReference type="InterPro" id="IPR013740">
    <property type="entry name" value="Redoxin"/>
</dbReference>
<dbReference type="PROSITE" id="PS51352">
    <property type="entry name" value="THIOREDOXIN_2"/>
    <property type="match status" value="1"/>
</dbReference>
<dbReference type="AlphaFoldDB" id="A0A5C7ATF9"/>
<evidence type="ECO:0000259" key="1">
    <source>
        <dbReference type="PROSITE" id="PS51352"/>
    </source>
</evidence>
<keyword evidence="3" id="KW-1185">Reference proteome</keyword>
<evidence type="ECO:0000313" key="3">
    <source>
        <dbReference type="Proteomes" id="UP000321790"/>
    </source>
</evidence>
<dbReference type="CDD" id="cd02969">
    <property type="entry name" value="PRX_like1"/>
    <property type="match status" value="1"/>
</dbReference>
<dbReference type="PANTHER" id="PTHR43640">
    <property type="entry name" value="OS07G0260300 PROTEIN"/>
    <property type="match status" value="1"/>
</dbReference>
<dbReference type="EMBL" id="VOSC01000019">
    <property type="protein sequence ID" value="TXE12000.1"/>
    <property type="molecule type" value="Genomic_DNA"/>
</dbReference>
<organism evidence="2 3">
    <name type="scientific">Seonamhaeicola algicola</name>
    <dbReference type="NCBI Taxonomy" id="1719036"/>
    <lineage>
        <taxon>Bacteria</taxon>
        <taxon>Pseudomonadati</taxon>
        <taxon>Bacteroidota</taxon>
        <taxon>Flavobacteriia</taxon>
        <taxon>Flavobacteriales</taxon>
        <taxon>Flavobacteriaceae</taxon>
    </lineage>
</organism>
<dbReference type="Proteomes" id="UP000321790">
    <property type="component" value="Unassembled WGS sequence"/>
</dbReference>
<proteinExistence type="predicted"/>
<dbReference type="Pfam" id="PF08534">
    <property type="entry name" value="Redoxin"/>
    <property type="match status" value="1"/>
</dbReference>
<sequence length="185" mass="20504">MANTPSNMLPLGTKAPSFSMLDTVSNALLTFNDVKGEKGTVVMFICNHCPFVIHVNATIINIANNYLEKGIGFVAISSNDVINYPQDSPEKMAMHAKNEGYPFPYLYDETQTVAKAYDAACTPDFYVFNAENSLVYRGQLDDSRPRNNIPVTGTDLKHALDCMLKNTENTKVQKPSIGCNIKWKV</sequence>
<protein>
    <submittedName>
        <fullName evidence="2">Thioredoxin family protein</fullName>
    </submittedName>
</protein>
<feature type="domain" description="Thioredoxin" evidence="1">
    <location>
        <begin position="9"/>
        <end position="165"/>
    </location>
</feature>
<gene>
    <name evidence="2" type="ORF">FUA26_08030</name>
</gene>